<dbReference type="SUPFAM" id="SSF55874">
    <property type="entry name" value="ATPase domain of HSP90 chaperone/DNA topoisomerase II/histidine kinase"/>
    <property type="match status" value="1"/>
</dbReference>
<feature type="domain" description="HD-CE" evidence="1">
    <location>
        <begin position="48"/>
        <end position="289"/>
    </location>
</feature>
<dbReference type="Pfam" id="PF24391">
    <property type="entry name" value="HD-CE"/>
    <property type="match status" value="1"/>
</dbReference>
<dbReference type="GO" id="GO:0016301">
    <property type="term" value="F:kinase activity"/>
    <property type="evidence" value="ECO:0007669"/>
    <property type="project" value="UniProtKB-KW"/>
</dbReference>
<reference evidence="3" key="1">
    <citation type="submission" date="2016-11" db="EMBL/GenBank/DDBJ databases">
        <authorList>
            <person name="Varghese N."/>
            <person name="Submissions S."/>
        </authorList>
    </citation>
    <scope>NUCLEOTIDE SEQUENCE [LARGE SCALE GENOMIC DNA]</scope>
    <source>
        <strain evidence="3">DSM 19978</strain>
    </source>
</reference>
<dbReference type="Gene3D" id="3.30.565.10">
    <property type="entry name" value="Histidine kinase-like ATPase, C-terminal domain"/>
    <property type="match status" value="1"/>
</dbReference>
<dbReference type="InterPro" id="IPR003607">
    <property type="entry name" value="HD/PDEase_dom"/>
</dbReference>
<dbReference type="EMBL" id="FQWB01000021">
    <property type="protein sequence ID" value="SHH08953.1"/>
    <property type="molecule type" value="Genomic_DNA"/>
</dbReference>
<evidence type="ECO:0000313" key="2">
    <source>
        <dbReference type="EMBL" id="SHH08953.1"/>
    </source>
</evidence>
<dbReference type="SUPFAM" id="SSF109604">
    <property type="entry name" value="HD-domain/PDEase-like"/>
    <property type="match status" value="1"/>
</dbReference>
<dbReference type="RefSeq" id="WP_073372086.1">
    <property type="nucleotide sequence ID" value="NZ_FQWB01000021.1"/>
</dbReference>
<dbReference type="InterPro" id="IPR036890">
    <property type="entry name" value="HATPase_C_sf"/>
</dbReference>
<dbReference type="STRING" id="468056.SAMN05443549_1212"/>
<dbReference type="OrthoDB" id="9802640at2"/>
<evidence type="ECO:0000313" key="3">
    <source>
        <dbReference type="Proteomes" id="UP000184516"/>
    </source>
</evidence>
<dbReference type="AlphaFoldDB" id="A0A1M5Q5Z9"/>
<dbReference type="Gene3D" id="1.10.3210.10">
    <property type="entry name" value="Hypothetical protein af1432"/>
    <property type="match status" value="1"/>
</dbReference>
<keyword evidence="2" id="KW-0418">Kinase</keyword>
<gene>
    <name evidence="2" type="ORF">SAMN05443549_1212</name>
</gene>
<dbReference type="CDD" id="cd00077">
    <property type="entry name" value="HDc"/>
    <property type="match status" value="1"/>
</dbReference>
<organism evidence="2 3">
    <name type="scientific">Flavobacterium fluvii</name>
    <dbReference type="NCBI Taxonomy" id="468056"/>
    <lineage>
        <taxon>Bacteria</taxon>
        <taxon>Pseudomonadati</taxon>
        <taxon>Bacteroidota</taxon>
        <taxon>Flavobacteriia</taxon>
        <taxon>Flavobacteriales</taxon>
        <taxon>Flavobacteriaceae</taxon>
        <taxon>Flavobacterium</taxon>
    </lineage>
</organism>
<protein>
    <submittedName>
        <fullName evidence="2">Histidine kinase-, DNA gyrase B-, and HSP90-like ATPase</fullName>
    </submittedName>
</protein>
<dbReference type="InterPro" id="IPR056471">
    <property type="entry name" value="HD-CE"/>
</dbReference>
<name>A0A1M5Q5Z9_9FLAO</name>
<sequence>MNIDTDDKMDDLALIKHLKSIDSSFLPKIKEVYELVKDILNSRVQYVFPNYTLHNTGHSFRIMEYMSDLVADITKLNELEITLMVYSALLHDIGMAVSEDDITAIKADSFAFCDVKFSAMKKITEGDETLALQEYVRRIHASLSSKYILENLKDKLVIPKLTNLNFTNDLATICKSHTEDYDWIKTNLRTYEVRGDYSFNPQFIAVILRLADILDIDGNRTPHNLYKLISPKGISDEEWKQHFVISNNEKIVINEKTQQKKVVFHGKANNASIHRKILVYISWVKNELTNATALVNGMPSQYSLVYDTNPEVNIQTEGYSFSDYKMTLEFKAISSLLMGEKIYGSKTLGLRELIQNSIDSCRIRQETEKLNWEFGQDEYKPKIKVILDSEKDLAVINDNGTGMSMDIIKKHFLNIGVSYYNSTDFLLKDFDYKPIGNYGIGFLSCFIVRLQTNLDFY</sequence>
<evidence type="ECO:0000259" key="1">
    <source>
        <dbReference type="Pfam" id="PF24391"/>
    </source>
</evidence>
<proteinExistence type="predicted"/>
<keyword evidence="2" id="KW-0808">Transferase</keyword>
<dbReference type="Proteomes" id="UP000184516">
    <property type="component" value="Unassembled WGS sequence"/>
</dbReference>
<accession>A0A1M5Q5Z9</accession>
<keyword evidence="3" id="KW-1185">Reference proteome</keyword>